<evidence type="ECO:0000313" key="5">
    <source>
        <dbReference type="Proteomes" id="UP001265550"/>
    </source>
</evidence>
<dbReference type="SMART" id="SM00278">
    <property type="entry name" value="HhH1"/>
    <property type="match status" value="2"/>
</dbReference>
<dbReference type="RefSeq" id="WP_204733397.1">
    <property type="nucleotide sequence ID" value="NZ_JAVDWE010000005.1"/>
</dbReference>
<dbReference type="Pfam" id="PF12836">
    <property type="entry name" value="HHH_3"/>
    <property type="match status" value="1"/>
</dbReference>
<accession>A0ABU1VA83</accession>
<proteinExistence type="predicted"/>
<name>A0ABU1VA83_9BURK</name>
<reference evidence="4 5" key="1">
    <citation type="submission" date="2023-07" db="EMBL/GenBank/DDBJ databases">
        <title>Sorghum-associated microbial communities from plants grown in Nebraska, USA.</title>
        <authorList>
            <person name="Schachtman D."/>
        </authorList>
    </citation>
    <scope>NUCLEOTIDE SEQUENCE [LARGE SCALE GENOMIC DNA]</scope>
    <source>
        <strain evidence="4 5">BE240</strain>
    </source>
</reference>
<dbReference type="PANTHER" id="PTHR21180">
    <property type="entry name" value="ENDONUCLEASE/EXONUCLEASE/PHOSPHATASE FAMILY DOMAIN-CONTAINING PROTEIN 1"/>
    <property type="match status" value="1"/>
</dbReference>
<organism evidence="4 5">
    <name type="scientific">Hydrogenophaga laconesensis</name>
    <dbReference type="NCBI Taxonomy" id="1805971"/>
    <lineage>
        <taxon>Bacteria</taxon>
        <taxon>Pseudomonadati</taxon>
        <taxon>Pseudomonadota</taxon>
        <taxon>Betaproteobacteria</taxon>
        <taxon>Burkholderiales</taxon>
        <taxon>Comamonadaceae</taxon>
        <taxon>Hydrogenophaga</taxon>
    </lineage>
</organism>
<feature type="chain" id="PRO_5047336449" evidence="2">
    <location>
        <begin position="20"/>
        <end position="105"/>
    </location>
</feature>
<dbReference type="InterPro" id="IPR051675">
    <property type="entry name" value="Endo/Exo/Phosphatase_dom_1"/>
</dbReference>
<sequence>MLKKIAASLLSLLAAASFAAVDINTATVADLDSIKGIGPSTSTKILDARKASPFKDWNDLIQRVPGIGGKRASKLSSEGLTVNGEGFKPAAASPAEKKKPVAASK</sequence>
<feature type="signal peptide" evidence="2">
    <location>
        <begin position="1"/>
        <end position="19"/>
    </location>
</feature>
<dbReference type="EMBL" id="JAVDWE010000005">
    <property type="protein sequence ID" value="MDR7094391.1"/>
    <property type="molecule type" value="Genomic_DNA"/>
</dbReference>
<protein>
    <submittedName>
        <fullName evidence="4">Competence protein ComEA</fullName>
    </submittedName>
</protein>
<evidence type="ECO:0000256" key="2">
    <source>
        <dbReference type="SAM" id="SignalP"/>
    </source>
</evidence>
<evidence type="ECO:0000259" key="3">
    <source>
        <dbReference type="SMART" id="SM00278"/>
    </source>
</evidence>
<dbReference type="InterPro" id="IPR003583">
    <property type="entry name" value="Hlx-hairpin-Hlx_DNA-bd_motif"/>
</dbReference>
<dbReference type="PANTHER" id="PTHR21180:SF32">
    <property type="entry name" value="ENDONUCLEASE_EXONUCLEASE_PHOSPHATASE FAMILY DOMAIN-CONTAINING PROTEIN 1"/>
    <property type="match status" value="1"/>
</dbReference>
<feature type="domain" description="Helix-hairpin-helix DNA-binding motif class 1" evidence="3">
    <location>
        <begin position="29"/>
        <end position="48"/>
    </location>
</feature>
<keyword evidence="2" id="KW-0732">Signal</keyword>
<evidence type="ECO:0000313" key="4">
    <source>
        <dbReference type="EMBL" id="MDR7094391.1"/>
    </source>
</evidence>
<feature type="region of interest" description="Disordered" evidence="1">
    <location>
        <begin position="85"/>
        <end position="105"/>
    </location>
</feature>
<dbReference type="Proteomes" id="UP001265550">
    <property type="component" value="Unassembled WGS sequence"/>
</dbReference>
<dbReference type="Gene3D" id="1.10.150.320">
    <property type="entry name" value="Photosystem II 12 kDa extrinsic protein"/>
    <property type="match status" value="1"/>
</dbReference>
<evidence type="ECO:0000256" key="1">
    <source>
        <dbReference type="SAM" id="MobiDB-lite"/>
    </source>
</evidence>
<dbReference type="InterPro" id="IPR010994">
    <property type="entry name" value="RuvA_2-like"/>
</dbReference>
<keyword evidence="5" id="KW-1185">Reference proteome</keyword>
<dbReference type="SUPFAM" id="SSF47781">
    <property type="entry name" value="RuvA domain 2-like"/>
    <property type="match status" value="1"/>
</dbReference>
<gene>
    <name evidence="4" type="ORF">J2X09_002132</name>
</gene>
<comment type="caution">
    <text evidence="4">The sequence shown here is derived from an EMBL/GenBank/DDBJ whole genome shotgun (WGS) entry which is preliminary data.</text>
</comment>
<feature type="domain" description="Helix-hairpin-helix DNA-binding motif class 1" evidence="3">
    <location>
        <begin position="59"/>
        <end position="78"/>
    </location>
</feature>